<organism evidence="7 8">
    <name type="scientific">Clostridium perfringens (strain ATCC 13124 / DSM 756 / JCM 1290 / NCIMB 6125 / NCTC 8237 / Type A)</name>
    <dbReference type="NCBI Taxonomy" id="195103"/>
    <lineage>
        <taxon>Bacteria</taxon>
        <taxon>Bacillati</taxon>
        <taxon>Bacillota</taxon>
        <taxon>Clostridia</taxon>
        <taxon>Eubacteriales</taxon>
        <taxon>Clostridiaceae</taxon>
        <taxon>Clostridium</taxon>
    </lineage>
</organism>
<feature type="transmembrane region" description="Helical" evidence="6">
    <location>
        <begin position="7"/>
        <end position="25"/>
    </location>
</feature>
<dbReference type="InterPro" id="IPR005538">
    <property type="entry name" value="LrgA/CidA"/>
</dbReference>
<dbReference type="GO" id="GO:0005886">
    <property type="term" value="C:plasma membrane"/>
    <property type="evidence" value="ECO:0007669"/>
    <property type="project" value="UniProtKB-SubCell"/>
</dbReference>
<evidence type="ECO:0000256" key="1">
    <source>
        <dbReference type="ARBA" id="ARBA00004651"/>
    </source>
</evidence>
<dbReference type="RefSeq" id="WP_003451739.1">
    <property type="nucleotide sequence ID" value="NC_008261.1"/>
</dbReference>
<evidence type="ECO:0000256" key="2">
    <source>
        <dbReference type="ARBA" id="ARBA00022475"/>
    </source>
</evidence>
<feature type="transmembrane region" description="Helical" evidence="6">
    <location>
        <begin position="87"/>
        <end position="111"/>
    </location>
</feature>
<reference evidence="7 8" key="1">
    <citation type="journal article" date="2006" name="Genome Res.">
        <title>Skewed genomic variability in strains of the toxigenic bacterial pathogen, Clostridium perfringens.</title>
        <authorList>
            <person name="Myers G.S."/>
            <person name="Rasko D.A."/>
            <person name="Cheung J.K."/>
            <person name="Ravel J."/>
            <person name="Seshadri R."/>
            <person name="Deboy R.T."/>
            <person name="Ren Q."/>
            <person name="Varga J."/>
            <person name="Awad M.M."/>
            <person name="Brinkac L.M."/>
            <person name="Daugherty S.C."/>
            <person name="Haft D.H."/>
            <person name="Dodson R.J."/>
            <person name="Madupu R."/>
            <person name="Nelson W.C."/>
            <person name="Rosovitz M.J."/>
            <person name="Sullivan S.A."/>
            <person name="Khouri H."/>
            <person name="Dimitrov G.I."/>
            <person name="Watkins K.L."/>
            <person name="Mulligan S."/>
            <person name="Benton J."/>
            <person name="Radune D."/>
            <person name="Fisher D.J."/>
            <person name="Atkins H.S."/>
            <person name="Hiscox T."/>
            <person name="Jost B.H."/>
            <person name="Billington S.J."/>
            <person name="Songer J.G."/>
            <person name="McClane B.A."/>
            <person name="Titball R.W."/>
            <person name="Rood J.I."/>
            <person name="Melville S.B."/>
            <person name="Paulsen I.T."/>
        </authorList>
    </citation>
    <scope>NUCLEOTIDE SEQUENCE [LARGE SCALE GENOMIC DNA]</scope>
    <source>
        <strain evidence="8">ATCC 13124 / DSM 756 / JCM 1290 / NCIMB 6125 / NCTC 8237 / S 107 / Type A</strain>
    </source>
</reference>
<dbReference type="KEGG" id="cpf:CPF_2235"/>
<evidence type="ECO:0000313" key="7">
    <source>
        <dbReference type="EMBL" id="ABG84365.1"/>
    </source>
</evidence>
<dbReference type="eggNOG" id="COG1380">
    <property type="taxonomic scope" value="Bacteria"/>
</dbReference>
<feature type="transmembrane region" description="Helical" evidence="6">
    <location>
        <begin position="31"/>
        <end position="47"/>
    </location>
</feature>
<accession>A0A0H2YTK9</accession>
<dbReference type="PANTHER" id="PTHR33931:SF2">
    <property type="entry name" value="HOLIN-LIKE PROTEIN CIDA"/>
    <property type="match status" value="1"/>
</dbReference>
<comment type="subcellular location">
    <subcellularLocation>
        <location evidence="1">Cell membrane</location>
        <topology evidence="1">Multi-pass membrane protein</topology>
    </subcellularLocation>
</comment>
<dbReference type="STRING" id="195103.CPF_2235"/>
<evidence type="ECO:0000256" key="5">
    <source>
        <dbReference type="ARBA" id="ARBA00023136"/>
    </source>
</evidence>
<feature type="transmembrane region" description="Helical" evidence="6">
    <location>
        <begin position="59"/>
        <end position="81"/>
    </location>
</feature>
<gene>
    <name evidence="7" type="ordered locus">CPF_2235</name>
</gene>
<dbReference type="Proteomes" id="UP000001823">
    <property type="component" value="Chromosome"/>
</dbReference>
<keyword evidence="8" id="KW-1185">Reference proteome</keyword>
<name>A0A0H2YTK9_CLOP1</name>
<keyword evidence="2" id="KW-1003">Cell membrane</keyword>
<keyword evidence="4 6" id="KW-1133">Transmembrane helix</keyword>
<keyword evidence="5 6" id="KW-0472">Membrane</keyword>
<dbReference type="HOGENOM" id="CLU_113736_2_2_9"/>
<evidence type="ECO:0000256" key="4">
    <source>
        <dbReference type="ARBA" id="ARBA00022989"/>
    </source>
</evidence>
<protein>
    <submittedName>
        <fullName evidence="7">LrgA family protein</fullName>
    </submittedName>
</protein>
<dbReference type="EMBL" id="CP000246">
    <property type="protein sequence ID" value="ABG84365.1"/>
    <property type="molecule type" value="Genomic_DNA"/>
</dbReference>
<evidence type="ECO:0000256" key="3">
    <source>
        <dbReference type="ARBA" id="ARBA00022692"/>
    </source>
</evidence>
<dbReference type="PANTHER" id="PTHR33931">
    <property type="entry name" value="HOLIN-LIKE PROTEIN CIDA-RELATED"/>
    <property type="match status" value="1"/>
</dbReference>
<dbReference type="AlphaFoldDB" id="A0A0H2YTK9"/>
<evidence type="ECO:0000256" key="6">
    <source>
        <dbReference type="SAM" id="Phobius"/>
    </source>
</evidence>
<proteinExistence type="predicted"/>
<dbReference type="PaxDb" id="195103-CPF_2235"/>
<dbReference type="Pfam" id="PF03788">
    <property type="entry name" value="LrgA"/>
    <property type="match status" value="1"/>
</dbReference>
<evidence type="ECO:0000313" key="8">
    <source>
        <dbReference type="Proteomes" id="UP000001823"/>
    </source>
</evidence>
<dbReference type="GeneID" id="93001484"/>
<keyword evidence="3 6" id="KW-0812">Transmembrane</keyword>
<sequence>MKLLREMLIVVFIYFLGEFISKSFIHSVPGNIIGMLILLVLLCTKVVKVESIDCVAQFFLDHLAFFFVPAGVGLMTSVGLLEGNVLKLLFICIASTFVVIGVTGLVVQALIRRKEKKLLGDEVNE</sequence>